<organism evidence="1 2">
    <name type="scientific">Rotaria socialis</name>
    <dbReference type="NCBI Taxonomy" id="392032"/>
    <lineage>
        <taxon>Eukaryota</taxon>
        <taxon>Metazoa</taxon>
        <taxon>Spiralia</taxon>
        <taxon>Gnathifera</taxon>
        <taxon>Rotifera</taxon>
        <taxon>Eurotatoria</taxon>
        <taxon>Bdelloidea</taxon>
        <taxon>Philodinida</taxon>
        <taxon>Philodinidae</taxon>
        <taxon>Rotaria</taxon>
    </lineage>
</organism>
<sequence length="29" mass="3346">SLEPFGNDTARCNDSRTFLIVATIRKSFW</sequence>
<accession>A0A821DVP2</accession>
<dbReference type="Proteomes" id="UP000663851">
    <property type="component" value="Unassembled WGS sequence"/>
</dbReference>
<evidence type="ECO:0000313" key="2">
    <source>
        <dbReference type="Proteomes" id="UP000663851"/>
    </source>
</evidence>
<gene>
    <name evidence="1" type="ORF">HFQ381_LOCUS34570</name>
</gene>
<feature type="non-terminal residue" evidence="1">
    <location>
        <position position="1"/>
    </location>
</feature>
<comment type="caution">
    <text evidence="1">The sequence shown here is derived from an EMBL/GenBank/DDBJ whole genome shotgun (WGS) entry which is preliminary data.</text>
</comment>
<protein>
    <submittedName>
        <fullName evidence="1">Uncharacterized protein</fullName>
    </submittedName>
</protein>
<evidence type="ECO:0000313" key="1">
    <source>
        <dbReference type="EMBL" id="CAF4627422.1"/>
    </source>
</evidence>
<dbReference type="AlphaFoldDB" id="A0A821DVP2"/>
<dbReference type="EMBL" id="CAJOBO010017232">
    <property type="protein sequence ID" value="CAF4627422.1"/>
    <property type="molecule type" value="Genomic_DNA"/>
</dbReference>
<reference evidence="1" key="1">
    <citation type="submission" date="2021-02" db="EMBL/GenBank/DDBJ databases">
        <authorList>
            <person name="Nowell W R."/>
        </authorList>
    </citation>
    <scope>NUCLEOTIDE SEQUENCE</scope>
</reference>
<name>A0A821DVP2_9BILA</name>
<proteinExistence type="predicted"/>